<dbReference type="PROSITE" id="PS50889">
    <property type="entry name" value="S4"/>
    <property type="match status" value="1"/>
</dbReference>
<name>A0A9W8DQH7_9FUNG</name>
<proteinExistence type="predicted"/>
<dbReference type="CDD" id="cd02440">
    <property type="entry name" value="AdoMet_MTases"/>
    <property type="match status" value="1"/>
</dbReference>
<dbReference type="InterPro" id="IPR050320">
    <property type="entry name" value="N5-glutamine_MTase"/>
</dbReference>
<dbReference type="PROSITE" id="PS00092">
    <property type="entry name" value="N6_MTASE"/>
    <property type="match status" value="1"/>
</dbReference>
<dbReference type="OrthoDB" id="269872at2759"/>
<dbReference type="GO" id="GO:0032259">
    <property type="term" value="P:methylation"/>
    <property type="evidence" value="ECO:0007669"/>
    <property type="project" value="InterPro"/>
</dbReference>
<dbReference type="InterPro" id="IPR025714">
    <property type="entry name" value="Methyltranfer_dom"/>
</dbReference>
<gene>
    <name evidence="3" type="ORF">H4219_004826</name>
</gene>
<dbReference type="EMBL" id="JANBPU010000202">
    <property type="protein sequence ID" value="KAJ1914360.1"/>
    <property type="molecule type" value="Genomic_DNA"/>
</dbReference>
<keyword evidence="4" id="KW-1185">Reference proteome</keyword>
<reference evidence="3" key="1">
    <citation type="submission" date="2022-07" db="EMBL/GenBank/DDBJ databases">
        <title>Phylogenomic reconstructions and comparative analyses of Kickxellomycotina fungi.</title>
        <authorList>
            <person name="Reynolds N.K."/>
            <person name="Stajich J.E."/>
            <person name="Barry K."/>
            <person name="Grigoriev I.V."/>
            <person name="Crous P."/>
            <person name="Smith M.E."/>
        </authorList>
    </citation>
    <scope>NUCLEOTIDE SEQUENCE</scope>
    <source>
        <strain evidence="3">NBRC 100468</strain>
    </source>
</reference>
<dbReference type="GO" id="GO:0003723">
    <property type="term" value="F:RNA binding"/>
    <property type="evidence" value="ECO:0007669"/>
    <property type="project" value="UniProtKB-KW"/>
</dbReference>
<dbReference type="PANTHER" id="PTHR18895">
    <property type="entry name" value="HEMK METHYLTRANSFERASE"/>
    <property type="match status" value="1"/>
</dbReference>
<dbReference type="Gene3D" id="3.40.50.150">
    <property type="entry name" value="Vaccinia Virus protein VP39"/>
    <property type="match status" value="1"/>
</dbReference>
<feature type="domain" description="Methyltransferase" evidence="2">
    <location>
        <begin position="471"/>
        <end position="622"/>
    </location>
</feature>
<evidence type="ECO:0000259" key="2">
    <source>
        <dbReference type="Pfam" id="PF13847"/>
    </source>
</evidence>
<dbReference type="PANTHER" id="PTHR18895:SF74">
    <property type="entry name" value="MTRF1L RELEASE FACTOR GLUTAMINE METHYLTRANSFERASE"/>
    <property type="match status" value="1"/>
</dbReference>
<dbReference type="AlphaFoldDB" id="A0A9W8DQH7"/>
<dbReference type="Pfam" id="PF13847">
    <property type="entry name" value="Methyltransf_31"/>
    <property type="match status" value="1"/>
</dbReference>
<accession>A0A9W8DQH7</accession>
<keyword evidence="1" id="KW-0694">RNA-binding</keyword>
<dbReference type="GO" id="GO:0008168">
    <property type="term" value="F:methyltransferase activity"/>
    <property type="evidence" value="ECO:0007669"/>
    <property type="project" value="InterPro"/>
</dbReference>
<comment type="caution">
    <text evidence="3">The sequence shown here is derived from an EMBL/GenBank/DDBJ whole genome shotgun (WGS) entry which is preliminary data.</text>
</comment>
<dbReference type="InterPro" id="IPR002052">
    <property type="entry name" value="DNA_methylase_N6_adenine_CS"/>
</dbReference>
<evidence type="ECO:0000313" key="3">
    <source>
        <dbReference type="EMBL" id="KAJ1914360.1"/>
    </source>
</evidence>
<sequence length="706" mass="78249">MDEAGSYNPNNGSNDSGHKTIEYVVKRNEAGRLVQNFLIARNHDEKKGSQLTRKDILNLFKNHMVYVNDRRAKDRKHVLAENDVVKIIVEDKIIRLRIAKNLGLKVVHFDTCGKRGGGSIVVAWKPTGTSLNDVKEYIVDLLYDQAFVTEDGGKDGQKLLLDEEFVPIYDLKTQMNGLALLAQGSAVIENLNRQIERSELKFEFRMLCHHAIELPDNKIASFKDIKPHNSRLIGKDNGFDNSIDTQIGSWLDCQNLTKDILNHITIKVEEITQSLASGKITTVTVSVRGTKKGQLVVKKILFELGYPAIGAQLYTVPLQRGSRKGLFIALIGIEFKDMDDKIVSIKEPEPKKFESARARESKFFQRKFDSIKQSISDNSNSNNNNTTLPTEMNENGHIINPLNEISFLNEVTYDPTTSLPAAYIVGTKDFCGHKFKVSKDTLIPRKCTEALVNASISHIERMLSVVVSSCKKKIRILDLGTGTGCILLSILKHDFKSLTKGVELTGVGIDISPEALNIAQTNIELHGLSNNCKLLKTSFTEVSNNKELLSLGPFDIVVCNPPYHSKSSLDKFSLIGNGRSASGILHEPLVALVADGNDDFSAYKDIRASLSSSSSISSSSSSSNNSIIYSASLESEITKKLEISQNNNNNNDNSTGVMASDGVLFLEIKKGTQDQVTRIFKGWNTITQLKDAYGYIRCLGFQKKPE</sequence>
<protein>
    <recommendedName>
        <fullName evidence="2">Methyltransferase domain-containing protein</fullName>
    </recommendedName>
</protein>
<dbReference type="InterPro" id="IPR029063">
    <property type="entry name" value="SAM-dependent_MTases_sf"/>
</dbReference>
<dbReference type="SUPFAM" id="SSF53335">
    <property type="entry name" value="S-adenosyl-L-methionine-dependent methyltransferases"/>
    <property type="match status" value="1"/>
</dbReference>
<dbReference type="Proteomes" id="UP001150538">
    <property type="component" value="Unassembled WGS sequence"/>
</dbReference>
<evidence type="ECO:0000313" key="4">
    <source>
        <dbReference type="Proteomes" id="UP001150538"/>
    </source>
</evidence>
<organism evidence="3 4">
    <name type="scientific">Mycoemilia scoparia</name>
    <dbReference type="NCBI Taxonomy" id="417184"/>
    <lineage>
        <taxon>Eukaryota</taxon>
        <taxon>Fungi</taxon>
        <taxon>Fungi incertae sedis</taxon>
        <taxon>Zoopagomycota</taxon>
        <taxon>Kickxellomycotina</taxon>
        <taxon>Kickxellomycetes</taxon>
        <taxon>Kickxellales</taxon>
        <taxon>Kickxellaceae</taxon>
        <taxon>Mycoemilia</taxon>
    </lineage>
</organism>
<evidence type="ECO:0000256" key="1">
    <source>
        <dbReference type="PROSITE-ProRule" id="PRU00182"/>
    </source>
</evidence>